<dbReference type="GO" id="GO:0051536">
    <property type="term" value="F:iron-sulfur cluster binding"/>
    <property type="evidence" value="ECO:0007669"/>
    <property type="project" value="InterPro"/>
</dbReference>
<dbReference type="Pfam" id="PF14691">
    <property type="entry name" value="Fer4_20"/>
    <property type="match status" value="1"/>
</dbReference>
<dbReference type="PRINTS" id="PR00419">
    <property type="entry name" value="ADXRDTASE"/>
</dbReference>
<feature type="non-terminal residue" evidence="2">
    <location>
        <position position="1"/>
    </location>
</feature>
<proteinExistence type="predicted"/>
<dbReference type="SUPFAM" id="SSF46548">
    <property type="entry name" value="alpha-helical ferredoxin"/>
    <property type="match status" value="1"/>
</dbReference>
<feature type="domain" description="Dihydroprymidine dehydrogenase" evidence="1">
    <location>
        <begin position="6"/>
        <end position="97"/>
    </location>
</feature>
<evidence type="ECO:0000313" key="2">
    <source>
        <dbReference type="EMBL" id="KKM02025.1"/>
    </source>
</evidence>
<organism evidence="2">
    <name type="scientific">marine sediment metagenome</name>
    <dbReference type="NCBI Taxonomy" id="412755"/>
    <lineage>
        <taxon>unclassified sequences</taxon>
        <taxon>metagenomes</taxon>
        <taxon>ecological metagenomes</taxon>
    </lineage>
</organism>
<sequence>TLRDLADQCRRCGDPPCRGACPAGVDIPSFLDAVAEGDFHSAYKVVRESLLLPGACGAVCPSDVTCGSECIRQVLGQSTVAVGEIHRYVGDIAVRQGWAALEVPSECTGRRVAVIGAGPAGLACTSELLLRGHKVSVFDRAACAGGKLASVIPAARIARGDLQAEIEATFGSVSPDRLTWRAGAPLGPGPRFSSWWRWCWCPRCCCWLRPRWQPNC</sequence>
<dbReference type="SUPFAM" id="SSF51905">
    <property type="entry name" value="FAD/NAD(P)-binding domain"/>
    <property type="match status" value="1"/>
</dbReference>
<reference evidence="2" key="1">
    <citation type="journal article" date="2015" name="Nature">
        <title>Complex archaea that bridge the gap between prokaryotes and eukaryotes.</title>
        <authorList>
            <person name="Spang A."/>
            <person name="Saw J.H."/>
            <person name="Jorgensen S.L."/>
            <person name="Zaremba-Niedzwiedzka K."/>
            <person name="Martijn J."/>
            <person name="Lind A.E."/>
            <person name="van Eijk R."/>
            <person name="Schleper C."/>
            <person name="Guy L."/>
            <person name="Ettema T.J."/>
        </authorList>
    </citation>
    <scope>NUCLEOTIDE SEQUENCE</scope>
</reference>
<accession>A0A0F9GT70</accession>
<name>A0A0F9GT70_9ZZZZ</name>
<dbReference type="EMBL" id="LAZR01017044">
    <property type="protein sequence ID" value="KKM02025.1"/>
    <property type="molecule type" value="Genomic_DNA"/>
</dbReference>
<protein>
    <recommendedName>
        <fullName evidence="1">Dihydroprymidine dehydrogenase domain-containing protein</fullName>
    </recommendedName>
</protein>
<dbReference type="Pfam" id="PF13450">
    <property type="entry name" value="NAD_binding_8"/>
    <property type="match status" value="1"/>
</dbReference>
<dbReference type="AlphaFoldDB" id="A0A0F9GT70"/>
<dbReference type="Gene3D" id="1.10.1060.10">
    <property type="entry name" value="Alpha-helical ferredoxin"/>
    <property type="match status" value="1"/>
</dbReference>
<evidence type="ECO:0000259" key="1">
    <source>
        <dbReference type="Pfam" id="PF14691"/>
    </source>
</evidence>
<dbReference type="InterPro" id="IPR028261">
    <property type="entry name" value="DPD_II"/>
</dbReference>
<gene>
    <name evidence="2" type="ORF">LCGC14_1788570</name>
</gene>
<dbReference type="PANTHER" id="PTHR42783:SF3">
    <property type="entry name" value="GLUTAMATE SYNTHASE [NADPH] SMALL CHAIN-RELATED"/>
    <property type="match status" value="1"/>
</dbReference>
<dbReference type="InterPro" id="IPR036188">
    <property type="entry name" value="FAD/NAD-bd_sf"/>
</dbReference>
<comment type="caution">
    <text evidence="2">The sequence shown here is derived from an EMBL/GenBank/DDBJ whole genome shotgun (WGS) entry which is preliminary data.</text>
</comment>
<dbReference type="PANTHER" id="PTHR42783">
    <property type="entry name" value="GLUTAMATE SYNTHASE [NADPH] SMALL CHAIN"/>
    <property type="match status" value="1"/>
</dbReference>
<dbReference type="InterPro" id="IPR009051">
    <property type="entry name" value="Helical_ferredxn"/>
</dbReference>
<dbReference type="Gene3D" id="3.50.50.60">
    <property type="entry name" value="FAD/NAD(P)-binding domain"/>
    <property type="match status" value="1"/>
</dbReference>